<name>A0A8M2BCD9_DANRE</name>
<evidence type="ECO:0000259" key="19">
    <source>
        <dbReference type="PROSITE" id="PS50003"/>
    </source>
</evidence>
<dbReference type="PROSITE" id="PS50238">
    <property type="entry name" value="RHOGAP"/>
    <property type="match status" value="1"/>
</dbReference>
<keyword evidence="7" id="KW-0597">Phosphoprotein</keyword>
<feature type="domain" description="Rho-GAP" evidence="20">
    <location>
        <begin position="158"/>
        <end position="352"/>
    </location>
</feature>
<evidence type="ECO:0000256" key="8">
    <source>
        <dbReference type="ARBA" id="ARBA00022782"/>
    </source>
</evidence>
<dbReference type="GO" id="GO:0006911">
    <property type="term" value="P:phagocytosis, engulfment"/>
    <property type="evidence" value="ECO:0000318"/>
    <property type="project" value="GO_Central"/>
</dbReference>
<dbReference type="CDD" id="cd04390">
    <property type="entry name" value="RhoGAP_ARHGAP22_24_25"/>
    <property type="match status" value="1"/>
</dbReference>
<evidence type="ECO:0000256" key="11">
    <source>
        <dbReference type="ARBA" id="ARBA00023212"/>
    </source>
</evidence>
<reference evidence="22" key="1">
    <citation type="submission" date="2025-08" db="UniProtKB">
        <authorList>
            <consortium name="RefSeq"/>
        </authorList>
    </citation>
    <scope>IDENTIFICATION</scope>
    <source>
        <strain evidence="22">Tuebingen</strain>
        <tissue evidence="22">Fibroblasts and whole tissue</tissue>
    </source>
</reference>
<keyword evidence="10 17" id="KW-0175">Coiled coil</keyword>
<proteinExistence type="predicted"/>
<evidence type="ECO:0000313" key="21">
    <source>
        <dbReference type="Proteomes" id="UP000000437"/>
    </source>
</evidence>
<evidence type="ECO:0000313" key="23">
    <source>
        <dbReference type="ZFIN" id="ZDB-GENE-060526-210"/>
    </source>
</evidence>
<comment type="subunit">
    <text evidence="14">Interacts with FLNA.</text>
</comment>
<evidence type="ECO:0000256" key="4">
    <source>
        <dbReference type="ARBA" id="ARBA00022468"/>
    </source>
</evidence>
<feature type="compositionally biased region" description="Low complexity" evidence="18">
    <location>
        <begin position="414"/>
        <end position="425"/>
    </location>
</feature>
<keyword evidence="4" id="KW-0343">GTPase activation</keyword>
<feature type="compositionally biased region" description="Basic and acidic residues" evidence="18">
    <location>
        <begin position="403"/>
        <end position="413"/>
    </location>
</feature>
<evidence type="ECO:0000256" key="1">
    <source>
        <dbReference type="ARBA" id="ARBA00004245"/>
    </source>
</evidence>
<dbReference type="Pfam" id="PF00620">
    <property type="entry name" value="RhoGAP"/>
    <property type="match status" value="1"/>
</dbReference>
<dbReference type="SMART" id="SM00233">
    <property type="entry name" value="PH"/>
    <property type="match status" value="1"/>
</dbReference>
<dbReference type="OrthoDB" id="185175at2759"/>
<feature type="region of interest" description="Disordered" evidence="18">
    <location>
        <begin position="493"/>
        <end position="577"/>
    </location>
</feature>
<dbReference type="Gene3D" id="1.10.555.10">
    <property type="entry name" value="Rho GTPase activation protein"/>
    <property type="match status" value="1"/>
</dbReference>
<protein>
    <recommendedName>
        <fullName evidence="15">Rho GTPase-activating protein 24</fullName>
    </recommendedName>
    <alternativeName>
        <fullName evidence="16">Rho-type GTPase-activating protein 24</fullName>
    </alternativeName>
</protein>
<dbReference type="Pfam" id="PF00169">
    <property type="entry name" value="PH"/>
    <property type="match status" value="1"/>
</dbReference>
<keyword evidence="21" id="KW-1185">Reference proteome</keyword>
<evidence type="ECO:0000256" key="13">
    <source>
        <dbReference type="ARBA" id="ARBA00058502"/>
    </source>
</evidence>
<keyword evidence="8" id="KW-0221">Differentiation</keyword>
<dbReference type="PANTHER" id="PTHR15228">
    <property type="entry name" value="SPERMATHECAL PHYSIOLOGY VARIANT"/>
    <property type="match status" value="1"/>
</dbReference>
<evidence type="ECO:0000256" key="18">
    <source>
        <dbReference type="SAM" id="MobiDB-lite"/>
    </source>
</evidence>
<dbReference type="RefSeq" id="XP_073806753.1">
    <property type="nucleotide sequence ID" value="XM_073950652.1"/>
</dbReference>
<dbReference type="InterPro" id="IPR011993">
    <property type="entry name" value="PH-like_dom_sf"/>
</dbReference>
<evidence type="ECO:0000256" key="3">
    <source>
        <dbReference type="ARBA" id="ARBA00004316"/>
    </source>
</evidence>
<dbReference type="FunCoup" id="A0A8M2BCD9">
    <property type="interactions" value="21"/>
</dbReference>
<evidence type="ECO:0000256" key="16">
    <source>
        <dbReference type="ARBA" id="ARBA00083366"/>
    </source>
</evidence>
<keyword evidence="9" id="KW-0965">Cell junction</keyword>
<dbReference type="GeneID" id="562468"/>
<keyword evidence="6" id="KW-0963">Cytoplasm</keyword>
<dbReference type="FunFam" id="2.30.29.30:FF:000286">
    <property type="entry name" value="PH-protein kinase domain containing protein"/>
    <property type="match status" value="1"/>
</dbReference>
<feature type="domain" description="PH" evidence="19">
    <location>
        <begin position="47"/>
        <end position="149"/>
    </location>
</feature>
<evidence type="ECO:0000256" key="10">
    <source>
        <dbReference type="ARBA" id="ARBA00023054"/>
    </source>
</evidence>
<evidence type="ECO:0000313" key="22">
    <source>
        <dbReference type="RefSeq" id="XP_005165226.1"/>
    </source>
</evidence>
<dbReference type="AlphaFoldDB" id="A0A8M2BCD9"/>
<dbReference type="GO" id="GO:0001891">
    <property type="term" value="C:phagocytic cup"/>
    <property type="evidence" value="ECO:0000318"/>
    <property type="project" value="GO_Central"/>
</dbReference>
<feature type="compositionally biased region" description="Acidic residues" evidence="18">
    <location>
        <begin position="393"/>
        <end position="402"/>
    </location>
</feature>
<feature type="coiled-coil region" evidence="17">
    <location>
        <begin position="579"/>
        <end position="641"/>
    </location>
</feature>
<dbReference type="GO" id="GO:0005096">
    <property type="term" value="F:GTPase activator activity"/>
    <property type="evidence" value="ECO:0000318"/>
    <property type="project" value="GO_Central"/>
</dbReference>
<gene>
    <name evidence="22 23" type="primary">arhgap25</name>
    <name evidence="22" type="synonym">si:dkey-13n15.4</name>
</gene>
<feature type="region of interest" description="Disordered" evidence="18">
    <location>
        <begin position="353"/>
        <end position="449"/>
    </location>
</feature>
<evidence type="ECO:0000259" key="20">
    <source>
        <dbReference type="PROSITE" id="PS50238"/>
    </source>
</evidence>
<comment type="subcellular location">
    <subcellularLocation>
        <location evidence="2">Cell junction</location>
    </subcellularLocation>
    <subcellularLocation>
        <location evidence="3">Cell projection</location>
    </subcellularLocation>
    <subcellularLocation>
        <location evidence="1">Cytoplasm</location>
        <location evidence="1">Cytoskeleton</location>
    </subcellularLocation>
</comment>
<dbReference type="SMART" id="SM00324">
    <property type="entry name" value="RhoGAP"/>
    <property type="match status" value="1"/>
</dbReference>
<evidence type="ECO:0000256" key="15">
    <source>
        <dbReference type="ARBA" id="ARBA00070253"/>
    </source>
</evidence>
<dbReference type="GO" id="GO:0007015">
    <property type="term" value="P:actin filament organization"/>
    <property type="evidence" value="ECO:0000318"/>
    <property type="project" value="GO_Central"/>
</dbReference>
<evidence type="ECO:0000256" key="9">
    <source>
        <dbReference type="ARBA" id="ARBA00022949"/>
    </source>
</evidence>
<dbReference type="InterPro" id="IPR051025">
    <property type="entry name" value="RhoGAP"/>
</dbReference>
<dbReference type="SUPFAM" id="SSF48350">
    <property type="entry name" value="GTPase activation domain, GAP"/>
    <property type="match status" value="1"/>
</dbReference>
<dbReference type="Proteomes" id="UP000000437">
    <property type="component" value="Chromosome 5"/>
</dbReference>
<sequence>MSLRLPRNWDFSTFRAETAKIARSKSVIPGEGSPASTHSGFKKSMEKPLKTGWLKKQRSIVKNWQLRFFVLRGNSLTYHKDDKESTVQGTIPLFSCQVNELPSNADDKFLFEIIPAGGSTDRERDAYVLMATSQSEMEEWVRWIRKAIGSRSNGVFGKSLSDIMVYERKFGARLVPILVEKCAEFIREHGLVEEGIFRLPGQDNQVKQFREAFDAGERPSFPSDTDVHTVASLLKLYLRELPEPVVPWTQYQDFLDSTLMLDATTAAGKEKLEKQISLLPKVNYNLLSYICRFLFEVQQNSKVNKMSVENLATVMGVNLFKPQVEDAISMMKGTPMIQKVMTVMIRHHELLFPPSKDMKPSPLPSRKNKSKKTSNSFVGWESAECEVSSLSESPEEEEVDTPEEQRKELRSSESESTTLSPTEFSVTTDTWPESPRKRTQTLPSLGCPPVARIAREPAWDRWSRFPESFNENDEKTLSEDIFKLLDLQKVTLFSEVQKSENEKEEKGQKDKDNTDWSKTDSDVVVQQIDAPKAQAQNTAPVPKPQARIVLSPAASSKENPAQQTSSAVQPENTDSTSIINSLQQKNKELSATVAELQAALEAERRSKSALEILLRNAERSRDEALTRNQQLNREIQEFLNKPTAGPS</sequence>
<feature type="compositionally biased region" description="Basic and acidic residues" evidence="18">
    <location>
        <begin position="497"/>
        <end position="521"/>
    </location>
</feature>
<evidence type="ECO:0000256" key="14">
    <source>
        <dbReference type="ARBA" id="ARBA00066033"/>
    </source>
</evidence>
<dbReference type="GO" id="GO:0070161">
    <property type="term" value="C:anchoring junction"/>
    <property type="evidence" value="ECO:0007669"/>
    <property type="project" value="UniProtKB-SubCell"/>
</dbReference>
<keyword evidence="12" id="KW-0966">Cell projection</keyword>
<dbReference type="InterPro" id="IPR001849">
    <property type="entry name" value="PH_domain"/>
</dbReference>
<dbReference type="AGR" id="ZFIN:ZDB-GENE-060526-210"/>
<evidence type="ECO:0000256" key="2">
    <source>
        <dbReference type="ARBA" id="ARBA00004282"/>
    </source>
</evidence>
<evidence type="ECO:0000256" key="5">
    <source>
        <dbReference type="ARBA" id="ARBA00022473"/>
    </source>
</evidence>
<comment type="function">
    <text evidence="13">Rho GTPase-activating protein involved in cell polarity, cell morphology and cytoskeletal organization. Acts as a GTPase activator for the Rac-type GTPase by converting it to an inactive GDP-bound state. Controls actin remodeling by inactivating Rac downstream of Rho leading to suppress leading edge protrusion and promotes cell retraction to achieve cellular polarity. Able to suppress RAC1 and CDC42 activity in vitro. Overexpression induces cell rounding with partial or complete disruption of actin stress fibers and formation of membrane ruffles, lamellipodia, and filopodia. Isoform 2 is a vascular cell-specific GAP involved in modulation of angiogenesis.</text>
</comment>
<dbReference type="CTD" id="9938"/>
<accession>A0A8M2BCD9</accession>
<dbReference type="Gene3D" id="2.30.29.30">
    <property type="entry name" value="Pleckstrin-homology domain (PH domain)/Phosphotyrosine-binding domain (PTB)"/>
    <property type="match status" value="1"/>
</dbReference>
<dbReference type="FunFam" id="1.10.555.10:FF:000015">
    <property type="entry name" value="rho GTPase-activating protein 25 isoform X1"/>
    <property type="match status" value="1"/>
</dbReference>
<dbReference type="PANTHER" id="PTHR15228:SF20">
    <property type="entry name" value="RHO GTPASE-ACTIVATING PROTEIN 25"/>
    <property type="match status" value="1"/>
</dbReference>
<dbReference type="GO" id="GO:0007165">
    <property type="term" value="P:signal transduction"/>
    <property type="evidence" value="ECO:0007669"/>
    <property type="project" value="InterPro"/>
</dbReference>
<evidence type="ECO:0000256" key="6">
    <source>
        <dbReference type="ARBA" id="ARBA00022490"/>
    </source>
</evidence>
<organism evidence="21 22">
    <name type="scientific">Danio rerio</name>
    <name type="common">Zebrafish</name>
    <name type="synonym">Brachydanio rerio</name>
    <dbReference type="NCBI Taxonomy" id="7955"/>
    <lineage>
        <taxon>Eukaryota</taxon>
        <taxon>Metazoa</taxon>
        <taxon>Chordata</taxon>
        <taxon>Craniata</taxon>
        <taxon>Vertebrata</taxon>
        <taxon>Euteleostomi</taxon>
        <taxon>Actinopterygii</taxon>
        <taxon>Neopterygii</taxon>
        <taxon>Teleostei</taxon>
        <taxon>Ostariophysi</taxon>
        <taxon>Cypriniformes</taxon>
        <taxon>Danionidae</taxon>
        <taxon>Danioninae</taxon>
        <taxon>Danio</taxon>
    </lineage>
</organism>
<evidence type="ECO:0000256" key="7">
    <source>
        <dbReference type="ARBA" id="ARBA00022553"/>
    </source>
</evidence>
<dbReference type="SUPFAM" id="SSF50729">
    <property type="entry name" value="PH domain-like"/>
    <property type="match status" value="1"/>
</dbReference>
<dbReference type="PROSITE" id="PS50003">
    <property type="entry name" value="PH_DOMAIN"/>
    <property type="match status" value="1"/>
</dbReference>
<keyword evidence="11" id="KW-0206">Cytoskeleton</keyword>
<dbReference type="GO" id="GO:0042995">
    <property type="term" value="C:cell projection"/>
    <property type="evidence" value="ECO:0007669"/>
    <property type="project" value="UniProtKB-SubCell"/>
</dbReference>
<dbReference type="RefSeq" id="XP_005165226.1">
    <property type="nucleotide sequence ID" value="XM_005165169.5"/>
</dbReference>
<dbReference type="InterPro" id="IPR000198">
    <property type="entry name" value="RhoGAP_dom"/>
</dbReference>
<dbReference type="ZFIN" id="ZDB-GENE-060526-210">
    <property type="gene designation" value="arhgap25"/>
</dbReference>
<dbReference type="GO" id="GO:0005856">
    <property type="term" value="C:cytoskeleton"/>
    <property type="evidence" value="ECO:0007669"/>
    <property type="project" value="UniProtKB-SubCell"/>
</dbReference>
<dbReference type="GO" id="GO:0051058">
    <property type="term" value="P:negative regulation of small GTPase mediated signal transduction"/>
    <property type="evidence" value="ECO:0000318"/>
    <property type="project" value="GO_Central"/>
</dbReference>
<dbReference type="GO" id="GO:0030154">
    <property type="term" value="P:cell differentiation"/>
    <property type="evidence" value="ECO:0007669"/>
    <property type="project" value="UniProtKB-KW"/>
</dbReference>
<dbReference type="InterPro" id="IPR008936">
    <property type="entry name" value="Rho_GTPase_activation_prot"/>
</dbReference>
<feature type="compositionally biased region" description="Polar residues" evidence="18">
    <location>
        <begin position="553"/>
        <end position="577"/>
    </location>
</feature>
<evidence type="ECO:0000256" key="17">
    <source>
        <dbReference type="SAM" id="Coils"/>
    </source>
</evidence>
<evidence type="ECO:0000256" key="12">
    <source>
        <dbReference type="ARBA" id="ARBA00023273"/>
    </source>
</evidence>
<keyword evidence="5" id="KW-0217">Developmental protein</keyword>